<dbReference type="Proteomes" id="UP000003874">
    <property type="component" value="Unassembled WGS sequence"/>
</dbReference>
<gene>
    <name evidence="1" type="ORF">HMPREF9420_2105</name>
</gene>
<dbReference type="HOGENOM" id="CLU_2975561_0_0_10"/>
<reference evidence="1 2" key="1">
    <citation type="submission" date="2010-12" db="EMBL/GenBank/DDBJ databases">
        <authorList>
            <person name="Muzny D."/>
            <person name="Qin X."/>
            <person name="Deng J."/>
            <person name="Jiang H."/>
            <person name="Liu Y."/>
            <person name="Qu J."/>
            <person name="Song X.-Z."/>
            <person name="Zhang L."/>
            <person name="Thornton R."/>
            <person name="Coyle M."/>
            <person name="Francisco L."/>
            <person name="Jackson L."/>
            <person name="Javaid M."/>
            <person name="Korchina V."/>
            <person name="Kovar C."/>
            <person name="Mata R."/>
            <person name="Mathew T."/>
            <person name="Ngo R."/>
            <person name="Nguyen L."/>
            <person name="Nguyen N."/>
            <person name="Okwuonu G."/>
            <person name="Ongeri F."/>
            <person name="Pham C."/>
            <person name="Simmons D."/>
            <person name="Wilczek-Boney K."/>
            <person name="Hale W."/>
            <person name="Jakkamsetti A."/>
            <person name="Pham P."/>
            <person name="Ruth R."/>
            <person name="San Lucas F."/>
            <person name="Warren J."/>
            <person name="Zhang J."/>
            <person name="Zhao Z."/>
            <person name="Zhou C."/>
            <person name="Zhu D."/>
            <person name="Lee S."/>
            <person name="Bess C."/>
            <person name="Blankenburg K."/>
            <person name="Forbes L."/>
            <person name="Fu Q."/>
            <person name="Gubbala S."/>
            <person name="Hirani K."/>
            <person name="Jayaseelan J.C."/>
            <person name="Lara F."/>
            <person name="Munidasa M."/>
            <person name="Palculict T."/>
            <person name="Patil S."/>
            <person name="Pu L.-L."/>
            <person name="Saada N."/>
            <person name="Tang L."/>
            <person name="Weissenberger G."/>
            <person name="Zhu Y."/>
            <person name="Hemphill L."/>
            <person name="Shang Y."/>
            <person name="Youmans B."/>
            <person name="Ayvaz T."/>
            <person name="Ross M."/>
            <person name="Santibanez J."/>
            <person name="Aqrawi P."/>
            <person name="Gross S."/>
            <person name="Joshi V."/>
            <person name="Fowler G."/>
            <person name="Nazareth L."/>
            <person name="Reid J."/>
            <person name="Worley K."/>
            <person name="Petrosino J."/>
            <person name="Highlander S."/>
            <person name="Gibbs R."/>
        </authorList>
    </citation>
    <scope>NUCLEOTIDE SEQUENCE [LARGE SCALE GENOMIC DNA]</scope>
    <source>
        <strain evidence="1 2">DSM 15606</strain>
    </source>
</reference>
<dbReference type="AlphaFoldDB" id="E6MRK4"/>
<keyword evidence="2" id="KW-1185">Reference proteome</keyword>
<name>E6MRK4_9BACT</name>
<protein>
    <submittedName>
        <fullName evidence="1">Uncharacterized protein</fullName>
    </submittedName>
</protein>
<sequence>MVLKHLFYIIVNGNARMNKCQITLINFTKWFVLHIILSTLIPRYGRRVDLFHEDYTIR</sequence>
<evidence type="ECO:0000313" key="2">
    <source>
        <dbReference type="Proteomes" id="UP000003874"/>
    </source>
</evidence>
<dbReference type="EMBL" id="AEQO01000167">
    <property type="protein sequence ID" value="EFV03736.1"/>
    <property type="molecule type" value="Genomic_DNA"/>
</dbReference>
<comment type="caution">
    <text evidence="1">The sequence shown here is derived from an EMBL/GenBank/DDBJ whole genome shotgun (WGS) entry which is preliminary data.</text>
</comment>
<evidence type="ECO:0000313" key="1">
    <source>
        <dbReference type="EMBL" id="EFV03736.1"/>
    </source>
</evidence>
<organism evidence="1 2">
    <name type="scientific">Segatella salivae DSM 15606</name>
    <dbReference type="NCBI Taxonomy" id="888832"/>
    <lineage>
        <taxon>Bacteria</taxon>
        <taxon>Pseudomonadati</taxon>
        <taxon>Bacteroidota</taxon>
        <taxon>Bacteroidia</taxon>
        <taxon>Bacteroidales</taxon>
        <taxon>Prevotellaceae</taxon>
        <taxon>Segatella</taxon>
    </lineage>
</organism>
<proteinExistence type="predicted"/>
<accession>E6MRK4</accession>